<gene>
    <name evidence="1" type="ORF">ABH903_002342</name>
</gene>
<dbReference type="Proteomes" id="UP001565435">
    <property type="component" value="Unassembled WGS sequence"/>
</dbReference>
<dbReference type="RefSeq" id="WP_370036578.1">
    <property type="nucleotide sequence ID" value="NZ_JBGBYS010000013.1"/>
</dbReference>
<evidence type="ECO:0000313" key="1">
    <source>
        <dbReference type="EMBL" id="MEY9259310.1"/>
    </source>
</evidence>
<accession>A0ABV4EL76</accession>
<proteinExistence type="predicted"/>
<dbReference type="EMBL" id="JBGBYS010000013">
    <property type="protein sequence ID" value="MEY9259310.1"/>
    <property type="molecule type" value="Genomic_DNA"/>
</dbReference>
<comment type="caution">
    <text evidence="1">The sequence shown here is derived from an EMBL/GenBank/DDBJ whole genome shotgun (WGS) entry which is preliminary data.</text>
</comment>
<evidence type="ECO:0000313" key="2">
    <source>
        <dbReference type="Proteomes" id="UP001565435"/>
    </source>
</evidence>
<sequence length="290" mass="31796">MTKQRLYPYPRIAAKNLEWGEWMLKINGNLVAEDLLADEWDANSELILGISVQAERDSISDLGVDSPKLALTATCPSTAYADYADSAFLLDQGSMKATVGLKVVGGDVSQLLLVQPEIIGVDRAEQWLDRRILAKGPSLRIPLDTELDGFPTSSYSFDQRGLPEAPWRLIISADELEATFAHSVRLELNEDYASVRKLIKGNPDPHLARELDAAIVRVLIATASRLSTGSNEGRSPDDVAGEFPDSIAAAAKRASEQYLQLSLSAAVRSYRLTPEKHEYEVATGTRLLKD</sequence>
<reference evidence="1 2" key="1">
    <citation type="submission" date="2024-07" db="EMBL/GenBank/DDBJ databases">
        <title>Mealworm larvae gut microbial communities from Newark, Delaware, USA.</title>
        <authorList>
            <person name="Blenner M."/>
        </authorList>
    </citation>
    <scope>NUCLEOTIDE SEQUENCE [LARGE SCALE GENOMIC DNA]</scope>
    <source>
        <strain evidence="1 2">UD i117</strain>
    </source>
</reference>
<organism evidence="1 2">
    <name type="scientific">Brevibacterium epidermidis</name>
    <dbReference type="NCBI Taxonomy" id="1698"/>
    <lineage>
        <taxon>Bacteria</taxon>
        <taxon>Bacillati</taxon>
        <taxon>Actinomycetota</taxon>
        <taxon>Actinomycetes</taxon>
        <taxon>Micrococcales</taxon>
        <taxon>Brevibacteriaceae</taxon>
        <taxon>Brevibacterium</taxon>
    </lineage>
</organism>
<protein>
    <recommendedName>
        <fullName evidence="3">ApeA N-terminal domain-containing protein</fullName>
    </recommendedName>
</protein>
<evidence type="ECO:0008006" key="3">
    <source>
        <dbReference type="Google" id="ProtNLM"/>
    </source>
</evidence>
<keyword evidence="2" id="KW-1185">Reference proteome</keyword>
<name>A0ABV4EL76_BREEP</name>